<dbReference type="InterPro" id="IPR009739">
    <property type="entry name" value="LprI-like_N"/>
</dbReference>
<evidence type="ECO:0000259" key="3">
    <source>
        <dbReference type="Pfam" id="PF07007"/>
    </source>
</evidence>
<accession>A0A1M7SU23</accession>
<protein>
    <recommendedName>
        <fullName evidence="3">Lysozyme inhibitor LprI-like N-terminal domain-containing protein</fullName>
    </recommendedName>
</protein>
<sequence>MVGMRTKSLFTLAFASIALASCSAFSETNCSDDSSKGALESAIREGLEKVALERAQDDDGNYLISASSVRASVATVKLILEDIRTTKEDPDSTKRFCTGTLKIVFSPETFKSADAARELLGLPKIANAIDDAEMDKGADYLKGSLDYSVQPTDDGEKVFAEFERSDGKLDIFGEVVAASLLRDRIENKIRVEKQEAELARKQEEEAVQAMLNAGLEAAVAQRKASQEAIGVVWNSIDADVRKQLLAQQRAWIKQKDAACRVEGLQYSTEPTEQKTAEANCQARENNNRANQLSGYIPYEEGY</sequence>
<feature type="domain" description="Lysozyme inhibitor LprI-like N-terminal" evidence="3">
    <location>
        <begin position="201"/>
        <end position="292"/>
    </location>
</feature>
<evidence type="ECO:0000256" key="1">
    <source>
        <dbReference type="SAM" id="Coils"/>
    </source>
</evidence>
<dbReference type="EMBL" id="FRDF01000014">
    <property type="protein sequence ID" value="SHN61876.1"/>
    <property type="molecule type" value="Genomic_DNA"/>
</dbReference>
<dbReference type="OrthoDB" id="6655406at2"/>
<proteinExistence type="predicted"/>
<dbReference type="Gene3D" id="1.20.1270.180">
    <property type="match status" value="1"/>
</dbReference>
<evidence type="ECO:0000256" key="2">
    <source>
        <dbReference type="SAM" id="SignalP"/>
    </source>
</evidence>
<dbReference type="PROSITE" id="PS51257">
    <property type="entry name" value="PROKAR_LIPOPROTEIN"/>
    <property type="match status" value="1"/>
</dbReference>
<feature type="signal peptide" evidence="2">
    <location>
        <begin position="1"/>
        <end position="26"/>
    </location>
</feature>
<reference evidence="5" key="1">
    <citation type="submission" date="2016-12" db="EMBL/GenBank/DDBJ databases">
        <authorList>
            <person name="Varghese N."/>
            <person name="Submissions S."/>
        </authorList>
    </citation>
    <scope>NUCLEOTIDE SEQUENCE [LARGE SCALE GENOMIC DNA]</scope>
    <source>
        <strain evidence="5">DSM 11032</strain>
    </source>
</reference>
<keyword evidence="1" id="KW-0175">Coiled coil</keyword>
<evidence type="ECO:0000313" key="4">
    <source>
        <dbReference type="EMBL" id="SHN61876.1"/>
    </source>
</evidence>
<name>A0A1M7SU23_9SPHN</name>
<dbReference type="RefSeq" id="WP_072675178.1">
    <property type="nucleotide sequence ID" value="NZ_FRDF01000014.1"/>
</dbReference>
<keyword evidence="2" id="KW-0732">Signal</keyword>
<organism evidence="4 5">
    <name type="scientific">Erythrobacter sanguineus</name>
    <dbReference type="NCBI Taxonomy" id="198312"/>
    <lineage>
        <taxon>Bacteria</taxon>
        <taxon>Pseudomonadati</taxon>
        <taxon>Pseudomonadota</taxon>
        <taxon>Alphaproteobacteria</taxon>
        <taxon>Sphingomonadales</taxon>
        <taxon>Erythrobacteraceae</taxon>
        <taxon>Erythrobacter/Porphyrobacter group</taxon>
        <taxon>Erythrobacter</taxon>
    </lineage>
</organism>
<keyword evidence="5" id="KW-1185">Reference proteome</keyword>
<dbReference type="Proteomes" id="UP000184391">
    <property type="component" value="Unassembled WGS sequence"/>
</dbReference>
<feature type="coiled-coil region" evidence="1">
    <location>
        <begin position="182"/>
        <end position="213"/>
    </location>
</feature>
<feature type="chain" id="PRO_5009929303" description="Lysozyme inhibitor LprI-like N-terminal domain-containing protein" evidence="2">
    <location>
        <begin position="27"/>
        <end position="302"/>
    </location>
</feature>
<evidence type="ECO:0000313" key="5">
    <source>
        <dbReference type="Proteomes" id="UP000184391"/>
    </source>
</evidence>
<dbReference type="Pfam" id="PF07007">
    <property type="entry name" value="LprI"/>
    <property type="match status" value="1"/>
</dbReference>
<dbReference type="AlphaFoldDB" id="A0A1M7SU23"/>
<gene>
    <name evidence="4" type="ORF">SAMN02745193_02326</name>
</gene>